<organism evidence="1 2">
    <name type="scientific">Shewanella holmiensis</name>
    <dbReference type="NCBI Taxonomy" id="2952222"/>
    <lineage>
        <taxon>Bacteria</taxon>
        <taxon>Pseudomonadati</taxon>
        <taxon>Pseudomonadota</taxon>
        <taxon>Gammaproteobacteria</taxon>
        <taxon>Alteromonadales</taxon>
        <taxon>Shewanellaceae</taxon>
        <taxon>Shewanella</taxon>
    </lineage>
</organism>
<evidence type="ECO:0000313" key="1">
    <source>
        <dbReference type="EMBL" id="MCT7942395.1"/>
    </source>
</evidence>
<sequence length="305" mass="35004">MSKIYKYFSNDVIELVFQKEGFCGVKCSLPQDYNDPFELFLGMDLNTPADLLAFYNDIISDIPQSPTTCFSKSPIVSPMWAHYANNHTGFVLEFDLERLQEHFKGNPIWDVTYRDAPSEHLQPILQRAAVLKKPRHSYALQEYIFVESYFAKYDDWKYEQECRFVDIKRVTEKVAGNDILYIPCDLVTGIIIGSKYPKENIGLAQEIAEENELTWYELVIGKSHPKPYMKNESKDVFIFSDSDILIAPNTCDSCSEPLVAESDLCPWCSITEAHEDDAVRSNPFRMLNSMGLLDSYMKSMGKIGK</sequence>
<keyword evidence="2" id="KW-1185">Reference proteome</keyword>
<reference evidence="1" key="1">
    <citation type="journal article" date="2023" name="Int. J. Syst. Evol. Microbiol.">
        <title>&lt;i&gt;Shewanella septentrionalis&lt;/i&gt; sp. nov. and &lt;i&gt;Shewanella holmiensis&lt;/i&gt; sp. nov., isolated from Baltic Sea water and sediments.</title>
        <authorList>
            <person name="Martin-Rodriguez A.J."/>
            <person name="Thorell K."/>
            <person name="Joffre E."/>
            <person name="Jensie-Markopoulos S."/>
            <person name="Moore E.R.B."/>
            <person name="Sjoling A."/>
        </authorList>
    </citation>
    <scope>NUCLEOTIDE SEQUENCE</scope>
    <source>
        <strain evidence="1">SP1S2-7</strain>
    </source>
</reference>
<dbReference type="AlphaFoldDB" id="A0A9X3AV92"/>
<name>A0A9X3AV92_9GAMM</name>
<protein>
    <submittedName>
        <fullName evidence="1">DUF2971 domain-containing protein</fullName>
    </submittedName>
</protein>
<dbReference type="Pfam" id="PF11185">
    <property type="entry name" value="DUF2971"/>
    <property type="match status" value="1"/>
</dbReference>
<dbReference type="RefSeq" id="WP_261298761.1">
    <property type="nucleotide sequence ID" value="NZ_JAMTCD010000013.1"/>
</dbReference>
<comment type="caution">
    <text evidence="1">The sequence shown here is derived from an EMBL/GenBank/DDBJ whole genome shotgun (WGS) entry which is preliminary data.</text>
</comment>
<gene>
    <name evidence="1" type="ORF">NE535_11385</name>
</gene>
<proteinExistence type="predicted"/>
<dbReference type="InterPro" id="IPR021352">
    <property type="entry name" value="DUF2971"/>
</dbReference>
<accession>A0A9X3AV92</accession>
<dbReference type="Proteomes" id="UP001155546">
    <property type="component" value="Unassembled WGS sequence"/>
</dbReference>
<evidence type="ECO:0000313" key="2">
    <source>
        <dbReference type="Proteomes" id="UP001155546"/>
    </source>
</evidence>
<dbReference type="EMBL" id="JAMTCD010000013">
    <property type="protein sequence ID" value="MCT7942395.1"/>
    <property type="molecule type" value="Genomic_DNA"/>
</dbReference>